<dbReference type="PATRIC" id="fig|29423.5.peg.2323"/>
<protein>
    <recommendedName>
        <fullName evidence="3">HPr kinase</fullName>
    </recommendedName>
</protein>
<dbReference type="RefSeq" id="WP_025386055.1">
    <property type="nucleotide sequence ID" value="NZ_LCUA01000001.1"/>
</dbReference>
<dbReference type="InterPro" id="IPR027417">
    <property type="entry name" value="P-loop_NTPase"/>
</dbReference>
<dbReference type="Proteomes" id="UP000054858">
    <property type="component" value="Unassembled WGS sequence"/>
</dbReference>
<evidence type="ECO:0000313" key="1">
    <source>
        <dbReference type="EMBL" id="KTD37078.1"/>
    </source>
</evidence>
<dbReference type="SUPFAM" id="SSF53795">
    <property type="entry name" value="PEP carboxykinase-like"/>
    <property type="match status" value="1"/>
</dbReference>
<gene>
    <name evidence="1" type="ORF">Loak_2214</name>
</gene>
<organism evidence="1 2">
    <name type="scientific">Legionella oakridgensis</name>
    <dbReference type="NCBI Taxonomy" id="29423"/>
    <lineage>
        <taxon>Bacteria</taxon>
        <taxon>Pseudomonadati</taxon>
        <taxon>Pseudomonadota</taxon>
        <taxon>Gammaproteobacteria</taxon>
        <taxon>Legionellales</taxon>
        <taxon>Legionellaceae</taxon>
        <taxon>Legionella</taxon>
    </lineage>
</organism>
<proteinExistence type="predicted"/>
<evidence type="ECO:0000313" key="2">
    <source>
        <dbReference type="Proteomes" id="UP000054858"/>
    </source>
</evidence>
<dbReference type="AlphaFoldDB" id="A0A0W0WXW3"/>
<evidence type="ECO:0008006" key="3">
    <source>
        <dbReference type="Google" id="ProtNLM"/>
    </source>
</evidence>
<dbReference type="Gene3D" id="3.40.50.300">
    <property type="entry name" value="P-loop containing nucleotide triphosphate hydrolases"/>
    <property type="match status" value="1"/>
</dbReference>
<accession>A0A0W0WXW3</accession>
<name>A0A0W0WXW3_9GAMM</name>
<dbReference type="EMBL" id="LNYP01000031">
    <property type="protein sequence ID" value="KTD37078.1"/>
    <property type="molecule type" value="Genomic_DNA"/>
</dbReference>
<reference evidence="1 2" key="1">
    <citation type="submission" date="2015-11" db="EMBL/GenBank/DDBJ databases">
        <title>Genomic analysis of 38 Legionella species identifies large and diverse effector repertoires.</title>
        <authorList>
            <person name="Burstein D."/>
            <person name="Amaro F."/>
            <person name="Zusman T."/>
            <person name="Lifshitz Z."/>
            <person name="Cohen O."/>
            <person name="Gilbert J.A."/>
            <person name="Pupko T."/>
            <person name="Shuman H.A."/>
            <person name="Segal G."/>
        </authorList>
    </citation>
    <scope>NUCLEOTIDE SEQUENCE [LARGE SCALE GENOMIC DNA]</scope>
    <source>
        <strain evidence="1 2">Oak Ridge-10</strain>
    </source>
</reference>
<comment type="caution">
    <text evidence="1">The sequence shown here is derived from an EMBL/GenBank/DDBJ whole genome shotgun (WGS) entry which is preliminary data.</text>
</comment>
<sequence length="303" mass="34378">MFKFQAYGLTICSDLMLAQYSPVLEPPSNAVADVCITYGDVSPSGFEDAIERGLFYQVKANGLWLNVPNIGRFWVDGGRRIIIEPEKEIDEASLAVLVSGPCLAALLMQRDFLVLNGSVLKMDDHAVAFIGQNSSGKSLLLAAMMQRGYKMLADDLCIVRKDGMVFPGLNQINLWSEAVDFLNINVKELQAIRPQIKKYRWVAEDAFYAKPLPLKTVYTLTLQQKEMFHAKHLTGGEKINVLQKNFYNKLYLSGMRKNNLYFNYCAMLANRIGIVLIEYNRMHVHLQDFIDLLEKSQVNKHDI</sequence>